<feature type="region of interest" description="Disordered" evidence="1">
    <location>
        <begin position="1"/>
        <end position="41"/>
    </location>
</feature>
<evidence type="ECO:0000313" key="2">
    <source>
        <dbReference type="EMBL" id="JAP40858.1"/>
    </source>
</evidence>
<feature type="region of interest" description="Disordered" evidence="1">
    <location>
        <begin position="77"/>
        <end position="101"/>
    </location>
</feature>
<feature type="compositionally biased region" description="Polar residues" evidence="1">
    <location>
        <begin position="77"/>
        <end position="98"/>
    </location>
</feature>
<dbReference type="AlphaFoldDB" id="A0A0X3NMB6"/>
<dbReference type="EMBL" id="GEEE01022367">
    <property type="protein sequence ID" value="JAP40858.1"/>
    <property type="molecule type" value="Transcribed_RNA"/>
</dbReference>
<accession>A0A0X3NMB6</accession>
<feature type="compositionally biased region" description="Pro residues" evidence="1">
    <location>
        <begin position="22"/>
        <end position="38"/>
    </location>
</feature>
<gene>
    <name evidence="2" type="ORF">TR114843</name>
</gene>
<organism evidence="2">
    <name type="scientific">Schistocephalus solidus</name>
    <name type="common">Tapeworm</name>
    <dbReference type="NCBI Taxonomy" id="70667"/>
    <lineage>
        <taxon>Eukaryota</taxon>
        <taxon>Metazoa</taxon>
        <taxon>Spiralia</taxon>
        <taxon>Lophotrochozoa</taxon>
        <taxon>Platyhelminthes</taxon>
        <taxon>Cestoda</taxon>
        <taxon>Eucestoda</taxon>
        <taxon>Diphyllobothriidea</taxon>
        <taxon>Diphyllobothriidae</taxon>
        <taxon>Schistocephalus</taxon>
    </lineage>
</organism>
<feature type="region of interest" description="Disordered" evidence="1">
    <location>
        <begin position="286"/>
        <end position="323"/>
    </location>
</feature>
<feature type="compositionally biased region" description="Low complexity" evidence="1">
    <location>
        <begin position="287"/>
        <end position="300"/>
    </location>
</feature>
<name>A0A0X3NMB6_SCHSO</name>
<protein>
    <submittedName>
        <fullName evidence="2">Uncharacterized protein</fullName>
    </submittedName>
</protein>
<reference evidence="2" key="1">
    <citation type="submission" date="2016-01" db="EMBL/GenBank/DDBJ databases">
        <title>Reference transcriptome for the parasite Schistocephalus solidus: insights into the molecular evolution of parasitism.</title>
        <authorList>
            <person name="Hebert F.O."/>
            <person name="Grambauer S."/>
            <person name="Barber I."/>
            <person name="Landry C.R."/>
            <person name="Aubin-Horth N."/>
        </authorList>
    </citation>
    <scope>NUCLEOTIDE SEQUENCE</scope>
</reference>
<sequence>MDGEDDADLRRRREGNLGSTEPSPPGVATPAPQQPPARPAGTVAQAPAVELFWKIFVYFCAIGFLLLLEERALSSNSRKTSHPSSTSETAPPSNSPSLLHNGHLKTGEIGFLLLFEPSDVELRLTSSNEDVDLYVVLHEDLEYFKSKSQNLHSFLEVTPKRKGVAIMTMDRSFPWEVISPPQTPSTETDQSDTVYWSKTPPFAYSSASLSEEKVHVPSAKELTRPLLICVFAPSNGVEARPVNYTLTMRIEKLHVSSYFTVRQAAEKDTLPYDELVKIFSTISPEDTNSANTGSASSASGRHFRRGRQPEEAGSTEQDEEQETYSLNPFHQIARAIRPILLGLLEVVVSILF</sequence>
<evidence type="ECO:0000256" key="1">
    <source>
        <dbReference type="SAM" id="MobiDB-lite"/>
    </source>
</evidence>
<proteinExistence type="predicted"/>